<evidence type="ECO:0000256" key="3">
    <source>
        <dbReference type="ARBA" id="ARBA00022679"/>
    </source>
</evidence>
<dbReference type="Gene3D" id="3.40.50.150">
    <property type="entry name" value="Vaccinia Virus protein VP39"/>
    <property type="match status" value="1"/>
</dbReference>
<proteinExistence type="predicted"/>
<evidence type="ECO:0000256" key="2">
    <source>
        <dbReference type="ARBA" id="ARBA00022603"/>
    </source>
</evidence>
<comment type="caution">
    <text evidence="6">The sequence shown here is derived from an EMBL/GenBank/DDBJ whole genome shotgun (WGS) entry which is preliminary data.</text>
</comment>
<keyword evidence="1" id="KW-0698">rRNA processing</keyword>
<dbReference type="SUPFAM" id="SSF53335">
    <property type="entry name" value="S-adenosyl-L-methionine-dependent methyltransferases"/>
    <property type="match status" value="1"/>
</dbReference>
<dbReference type="InterPro" id="IPR029063">
    <property type="entry name" value="SAM-dependent_MTases_sf"/>
</dbReference>
<dbReference type="InterPro" id="IPR019614">
    <property type="entry name" value="SAM-dep_methyl-trfase"/>
</dbReference>
<gene>
    <name evidence="6" type="ORF">COA96_11825</name>
</gene>
<evidence type="ECO:0000313" key="6">
    <source>
        <dbReference type="EMBL" id="PCJ23432.1"/>
    </source>
</evidence>
<dbReference type="GO" id="GO:0006364">
    <property type="term" value="P:rRNA processing"/>
    <property type="evidence" value="ECO:0007669"/>
    <property type="project" value="UniProtKB-KW"/>
</dbReference>
<dbReference type="PANTHER" id="PTHR43042:SF3">
    <property type="entry name" value="RIBOSOMAL RNA LARGE SUBUNIT METHYLTRANSFERASE YWBD-RELATED"/>
    <property type="match status" value="1"/>
</dbReference>
<organism evidence="6 7">
    <name type="scientific">SAR86 cluster bacterium</name>
    <dbReference type="NCBI Taxonomy" id="2030880"/>
    <lineage>
        <taxon>Bacteria</taxon>
        <taxon>Pseudomonadati</taxon>
        <taxon>Pseudomonadota</taxon>
        <taxon>Gammaproteobacteria</taxon>
        <taxon>SAR86 cluster</taxon>
    </lineage>
</organism>
<keyword evidence="2 6" id="KW-0489">Methyltransferase</keyword>
<evidence type="ECO:0000256" key="4">
    <source>
        <dbReference type="ARBA" id="ARBA00022691"/>
    </source>
</evidence>
<evidence type="ECO:0000313" key="7">
    <source>
        <dbReference type="Proteomes" id="UP000218327"/>
    </source>
</evidence>
<protein>
    <submittedName>
        <fullName evidence="6">Methyltransferase</fullName>
    </submittedName>
</protein>
<name>A0A2A5AW03_9GAMM</name>
<dbReference type="PANTHER" id="PTHR43042">
    <property type="entry name" value="SAM-DEPENDENT METHYLTRANSFERASE"/>
    <property type="match status" value="1"/>
</dbReference>
<dbReference type="AlphaFoldDB" id="A0A2A5AW03"/>
<dbReference type="GO" id="GO:0008168">
    <property type="term" value="F:methyltransferase activity"/>
    <property type="evidence" value="ECO:0007669"/>
    <property type="project" value="UniProtKB-KW"/>
</dbReference>
<dbReference type="Pfam" id="PF10672">
    <property type="entry name" value="Methyltrans_SAM"/>
    <property type="match status" value="1"/>
</dbReference>
<dbReference type="Proteomes" id="UP000218327">
    <property type="component" value="Unassembled WGS sequence"/>
</dbReference>
<evidence type="ECO:0000259" key="5">
    <source>
        <dbReference type="Pfam" id="PF10672"/>
    </source>
</evidence>
<evidence type="ECO:0000256" key="1">
    <source>
        <dbReference type="ARBA" id="ARBA00022552"/>
    </source>
</evidence>
<reference evidence="7" key="1">
    <citation type="submission" date="2017-08" db="EMBL/GenBank/DDBJ databases">
        <title>A dynamic microbial community with high functional redundancy inhabits the cold, oxic subseafloor aquifer.</title>
        <authorList>
            <person name="Tully B.J."/>
            <person name="Wheat C.G."/>
            <person name="Glazer B.T."/>
            <person name="Huber J.A."/>
        </authorList>
    </citation>
    <scope>NUCLEOTIDE SEQUENCE [LARGE SCALE GENOMIC DNA]</scope>
</reference>
<sequence>MLDPMLTEIITQFFSAEDLQPRRIFHGRGQLFPGLAHICIDWFEPIVLITAYSEIEEPEDLLNAILNADQYKKIESVVLQKRYEKGAPVELLKGDSLLETVVNENGLLFEVHPGAQQNAGLFLDMWPLREWLQANCEGKNVLNLFAYTCSLSVAAMAGGASGITNVDMSKPSIKWGEKNHQLNSQNLREVRSIPHNLFKSWGRIKQSGRYNLVIIDPPTRQRGSFDVAVNYPAVLKKLRSLCAPDADIIATINSPFLDIDFLPEKFERHVPNGSYLGQIDAAPEFADKFPERGLKIYHFKMPPAESEDS</sequence>
<keyword evidence="3 6" id="KW-0808">Transferase</keyword>
<accession>A0A2A5AW03</accession>
<feature type="domain" description="S-adenosylmethionine-dependent methyltransferase" evidence="5">
    <location>
        <begin position="22"/>
        <end position="299"/>
    </location>
</feature>
<keyword evidence="4" id="KW-0949">S-adenosyl-L-methionine</keyword>
<dbReference type="GO" id="GO:0032259">
    <property type="term" value="P:methylation"/>
    <property type="evidence" value="ECO:0007669"/>
    <property type="project" value="UniProtKB-KW"/>
</dbReference>
<dbReference type="EMBL" id="NVVJ01000039">
    <property type="protein sequence ID" value="PCJ23432.1"/>
    <property type="molecule type" value="Genomic_DNA"/>
</dbReference>